<dbReference type="OrthoDB" id="5963377at2759"/>
<dbReference type="EMBL" id="RCHS01004213">
    <property type="protein sequence ID" value="RMX36823.1"/>
    <property type="molecule type" value="Genomic_DNA"/>
</dbReference>
<gene>
    <name evidence="3" type="ORF">pdam_00000901</name>
</gene>
<dbReference type="PANTHER" id="PTHR46780">
    <property type="entry name" value="PROTEIN EVA-1"/>
    <property type="match status" value="1"/>
</dbReference>
<dbReference type="CDD" id="cd22827">
    <property type="entry name" value="Gal_Rha_Lectin_SUL-I-like"/>
    <property type="match status" value="1"/>
</dbReference>
<name>A0A3M6T6A1_POCDA</name>
<dbReference type="Pfam" id="PF02140">
    <property type="entry name" value="SUEL_Lectin"/>
    <property type="match status" value="2"/>
</dbReference>
<evidence type="ECO:0000313" key="4">
    <source>
        <dbReference type="Proteomes" id="UP000275408"/>
    </source>
</evidence>
<dbReference type="PROSITE" id="PS50228">
    <property type="entry name" value="SUEL_LECTIN"/>
    <property type="match status" value="2"/>
</dbReference>
<feature type="domain" description="SUEL-type lectin" evidence="2">
    <location>
        <begin position="143"/>
        <end position="227"/>
    </location>
</feature>
<dbReference type="FunFam" id="2.60.120.740:FF:000001">
    <property type="entry name" value="Adhesion G protein-coupled receptor L2"/>
    <property type="match status" value="1"/>
</dbReference>
<evidence type="ECO:0000259" key="2">
    <source>
        <dbReference type="PROSITE" id="PS50228"/>
    </source>
</evidence>
<dbReference type="AlphaFoldDB" id="A0A3M6T6A1"/>
<protein>
    <recommendedName>
        <fullName evidence="2">SUEL-type lectin domain-containing protein</fullName>
    </recommendedName>
</protein>
<feature type="chain" id="PRO_5018023208" description="SUEL-type lectin domain-containing protein" evidence="1">
    <location>
        <begin position="27"/>
        <end position="237"/>
    </location>
</feature>
<sequence>MVVSREKTSTSAVIIFAFLTIAIVHEAELASEFFVETICDGEPARTLTCPKQNVLSTIWASYGRQHNDICIDGEQLINVTCKVDFDTVLSMVQETCDDSNTCELESSKDAYGDPPECAGVKKYLQVYYLCKSEMIKKSICEFNPPENITCPETQTIQVVDANYGRTDKWTCGGQLAENNQCKSPKSDQMVKKKCNGQNVCELEASNEAFGNPCGKTHKYLQVDYHCQAGKTISKATY</sequence>
<keyword evidence="4" id="KW-1185">Reference proteome</keyword>
<feature type="signal peptide" evidence="1">
    <location>
        <begin position="1"/>
        <end position="26"/>
    </location>
</feature>
<feature type="domain" description="SUEL-type lectin" evidence="2">
    <location>
        <begin position="39"/>
        <end position="131"/>
    </location>
</feature>
<dbReference type="GO" id="GO:0030246">
    <property type="term" value="F:carbohydrate binding"/>
    <property type="evidence" value="ECO:0007669"/>
    <property type="project" value="InterPro"/>
</dbReference>
<reference evidence="3 4" key="1">
    <citation type="journal article" date="2018" name="Sci. Rep.">
        <title>Comparative analysis of the Pocillopora damicornis genome highlights role of immune system in coral evolution.</title>
        <authorList>
            <person name="Cunning R."/>
            <person name="Bay R.A."/>
            <person name="Gillette P."/>
            <person name="Baker A.C."/>
            <person name="Traylor-Knowles N."/>
        </authorList>
    </citation>
    <scope>NUCLEOTIDE SEQUENCE [LARGE SCALE GENOMIC DNA]</scope>
    <source>
        <strain evidence="3">RSMAS</strain>
        <tissue evidence="3">Whole animal</tissue>
    </source>
</reference>
<dbReference type="Proteomes" id="UP000275408">
    <property type="component" value="Unassembled WGS sequence"/>
</dbReference>
<dbReference type="Gene3D" id="2.60.120.740">
    <property type="match status" value="2"/>
</dbReference>
<accession>A0A3M6T6A1</accession>
<keyword evidence="1" id="KW-0732">Signal</keyword>
<dbReference type="STRING" id="46731.A0A3M6T6A1"/>
<evidence type="ECO:0000256" key="1">
    <source>
        <dbReference type="SAM" id="SignalP"/>
    </source>
</evidence>
<proteinExistence type="predicted"/>
<dbReference type="InterPro" id="IPR000922">
    <property type="entry name" value="Lectin_gal-bd_dom"/>
</dbReference>
<comment type="caution">
    <text evidence="3">The sequence shown here is derived from an EMBL/GenBank/DDBJ whole genome shotgun (WGS) entry which is preliminary data.</text>
</comment>
<dbReference type="InterPro" id="IPR043159">
    <property type="entry name" value="Lectin_gal-bd_sf"/>
</dbReference>
<evidence type="ECO:0000313" key="3">
    <source>
        <dbReference type="EMBL" id="RMX36823.1"/>
    </source>
</evidence>
<organism evidence="3 4">
    <name type="scientific">Pocillopora damicornis</name>
    <name type="common">Cauliflower coral</name>
    <name type="synonym">Millepora damicornis</name>
    <dbReference type="NCBI Taxonomy" id="46731"/>
    <lineage>
        <taxon>Eukaryota</taxon>
        <taxon>Metazoa</taxon>
        <taxon>Cnidaria</taxon>
        <taxon>Anthozoa</taxon>
        <taxon>Hexacorallia</taxon>
        <taxon>Scleractinia</taxon>
        <taxon>Astrocoeniina</taxon>
        <taxon>Pocilloporidae</taxon>
        <taxon>Pocillopora</taxon>
    </lineage>
</organism>